<dbReference type="OrthoDB" id="10660233at2759"/>
<dbReference type="Proteomes" id="UP000799424">
    <property type="component" value="Unassembled WGS sequence"/>
</dbReference>
<keyword evidence="2" id="KW-1185">Reference proteome</keyword>
<proteinExistence type="predicted"/>
<evidence type="ECO:0000313" key="1">
    <source>
        <dbReference type="EMBL" id="KAF2825853.1"/>
    </source>
</evidence>
<dbReference type="EMBL" id="MU006227">
    <property type="protein sequence ID" value="KAF2825853.1"/>
    <property type="molecule type" value="Genomic_DNA"/>
</dbReference>
<accession>A0A6A6ZYA6</accession>
<sequence length="241" mass="27881">MEKVALSRWVAFTNQLVTLKRLTISNKCFHRTWENAGRREQKALQRLFLPQLSLPDLCYLSLANTTLQPQDLSSFQRSFPKLVEFHVVNVAILAEKPYHLKQKTRVTLWYRAATRIRDAYGGRCVLSFGQGPFLQSQGRLDGWLYFYSHEKDPVITSILKPPVLTILSAVARSTTPDAALRERYLTIMKHTRPKVIIDLCEVKDRSDDDFFDDCDRRVDTVESEGLTAFYHEVVRESSLKK</sequence>
<gene>
    <name evidence="1" type="ORF">CC86DRAFT_407104</name>
</gene>
<reference evidence="1" key="1">
    <citation type="journal article" date="2020" name="Stud. Mycol.">
        <title>101 Dothideomycetes genomes: a test case for predicting lifestyles and emergence of pathogens.</title>
        <authorList>
            <person name="Haridas S."/>
            <person name="Albert R."/>
            <person name="Binder M."/>
            <person name="Bloem J."/>
            <person name="Labutti K."/>
            <person name="Salamov A."/>
            <person name="Andreopoulos B."/>
            <person name="Baker S."/>
            <person name="Barry K."/>
            <person name="Bills G."/>
            <person name="Bluhm B."/>
            <person name="Cannon C."/>
            <person name="Castanera R."/>
            <person name="Culley D."/>
            <person name="Daum C."/>
            <person name="Ezra D."/>
            <person name="Gonzalez J."/>
            <person name="Henrissat B."/>
            <person name="Kuo A."/>
            <person name="Liang C."/>
            <person name="Lipzen A."/>
            <person name="Lutzoni F."/>
            <person name="Magnuson J."/>
            <person name="Mondo S."/>
            <person name="Nolan M."/>
            <person name="Ohm R."/>
            <person name="Pangilinan J."/>
            <person name="Park H.-J."/>
            <person name="Ramirez L."/>
            <person name="Alfaro M."/>
            <person name="Sun H."/>
            <person name="Tritt A."/>
            <person name="Yoshinaga Y."/>
            <person name="Zwiers L.-H."/>
            <person name="Turgeon B."/>
            <person name="Goodwin S."/>
            <person name="Spatafora J."/>
            <person name="Crous P."/>
            <person name="Grigoriev I."/>
        </authorList>
    </citation>
    <scope>NUCLEOTIDE SEQUENCE</scope>
    <source>
        <strain evidence="1">CBS 113818</strain>
    </source>
</reference>
<evidence type="ECO:0000313" key="2">
    <source>
        <dbReference type="Proteomes" id="UP000799424"/>
    </source>
</evidence>
<name>A0A6A6ZYA6_9PLEO</name>
<organism evidence="1 2">
    <name type="scientific">Ophiobolus disseminans</name>
    <dbReference type="NCBI Taxonomy" id="1469910"/>
    <lineage>
        <taxon>Eukaryota</taxon>
        <taxon>Fungi</taxon>
        <taxon>Dikarya</taxon>
        <taxon>Ascomycota</taxon>
        <taxon>Pezizomycotina</taxon>
        <taxon>Dothideomycetes</taxon>
        <taxon>Pleosporomycetidae</taxon>
        <taxon>Pleosporales</taxon>
        <taxon>Pleosporineae</taxon>
        <taxon>Phaeosphaeriaceae</taxon>
        <taxon>Ophiobolus</taxon>
    </lineage>
</organism>
<dbReference type="AlphaFoldDB" id="A0A6A6ZYA6"/>
<protein>
    <submittedName>
        <fullName evidence="1">Uncharacterized protein</fullName>
    </submittedName>
</protein>